<organism evidence="1 2">
    <name type="scientific">Phytobacter ursingii</name>
    <dbReference type="NCBI Taxonomy" id="1972431"/>
    <lineage>
        <taxon>Bacteria</taxon>
        <taxon>Pseudomonadati</taxon>
        <taxon>Pseudomonadota</taxon>
        <taxon>Gammaproteobacteria</taxon>
        <taxon>Enterobacterales</taxon>
        <taxon>Enterobacteriaceae</taxon>
        <taxon>Phytobacter</taxon>
    </lineage>
</organism>
<dbReference type="Gene3D" id="2.30.110.10">
    <property type="entry name" value="Electron Transport, Fmn-binding Protein, Chain A"/>
    <property type="match status" value="1"/>
</dbReference>
<dbReference type="InterPro" id="IPR012349">
    <property type="entry name" value="Split_barrel_FMN-bd"/>
</dbReference>
<dbReference type="EMBL" id="JAWJAC010000015">
    <property type="protein sequence ID" value="MDV2864946.1"/>
    <property type="molecule type" value="Genomic_DNA"/>
</dbReference>
<evidence type="ECO:0008006" key="3">
    <source>
        <dbReference type="Google" id="ProtNLM"/>
    </source>
</evidence>
<dbReference type="AlphaFoldDB" id="A0AB35RS02"/>
<evidence type="ECO:0000313" key="1">
    <source>
        <dbReference type="EMBL" id="MDV2864946.1"/>
    </source>
</evidence>
<comment type="caution">
    <text evidence="1">The sequence shown here is derived from an EMBL/GenBank/DDBJ whole genome shotgun (WGS) entry which is preliminary data.</text>
</comment>
<protein>
    <recommendedName>
        <fullName evidence="3">Pyridoxamine 5'-phosphate oxidase putative domain-containing protein</fullName>
    </recommendedName>
</protein>
<dbReference type="SUPFAM" id="SSF50475">
    <property type="entry name" value="FMN-binding split barrel"/>
    <property type="match status" value="1"/>
</dbReference>
<accession>A0AB35RS02</accession>
<dbReference type="Proteomes" id="UP001286589">
    <property type="component" value="Unassembled WGS sequence"/>
</dbReference>
<reference evidence="1 2" key="1">
    <citation type="submission" date="2023-10" db="EMBL/GenBank/DDBJ databases">
        <title>Phytobacter spp. The emergence of a new genus of hospital-origin enterobacteria encoding carbapenemases in Argentina.</title>
        <authorList>
            <person name="Vay C."/>
            <person name="Almuzara M."/>
            <person name="Traglia G.M."/>
            <person name="Campos J."/>
        </authorList>
    </citation>
    <scope>NUCLEOTIDE SEQUENCE [LARGE SCALE GENOMIC DNA]</scope>
    <source>
        <strain evidence="1 2">CVMA36</strain>
    </source>
</reference>
<sequence>MNLATFLGKQVLGILAGYQRENVVIHVCGVYIQSDNSLRVYFPKGHTFSAGDLVTLHLDNRSGVDEFDAEISVYRASYKGRVISQEEDWVVVAPRECQLIHGMSVVLEIREEGYQFPADDRPELPVPFTMLRDMPEPESKDAVNKVGVLITMANEQPHTTVLAFLSSVDDDIFLITFPQMFKSRLLKRNPHCFFAMDERAHYTFERAIEWNYTIVEGEASLVPSDSPLYETIREAFIRKNPWEMGFFLQSNIEMYHIKRRQLVCSGSQGMSH</sequence>
<name>A0AB35RS02_9ENTR</name>
<keyword evidence="2" id="KW-1185">Reference proteome</keyword>
<dbReference type="RefSeq" id="WP_142518989.1">
    <property type="nucleotide sequence ID" value="NZ_JAWJAC010000015.1"/>
</dbReference>
<proteinExistence type="predicted"/>
<gene>
    <name evidence="1" type="ORF">R0H02_21075</name>
</gene>
<evidence type="ECO:0000313" key="2">
    <source>
        <dbReference type="Proteomes" id="UP001286589"/>
    </source>
</evidence>